<dbReference type="EMBL" id="CP021056">
    <property type="protein sequence ID" value="QXE24275.1"/>
    <property type="molecule type" value="Genomic_DNA"/>
</dbReference>
<gene>
    <name evidence="1" type="ORF">B6N60_02979</name>
</gene>
<evidence type="ECO:0000313" key="2">
    <source>
        <dbReference type="Proteomes" id="UP000683511"/>
    </source>
</evidence>
<dbReference type="Proteomes" id="UP000683511">
    <property type="component" value="Chromosome"/>
</dbReference>
<evidence type="ECO:0000313" key="1">
    <source>
        <dbReference type="EMBL" id="QXE24275.1"/>
    </source>
</evidence>
<proteinExistence type="predicted"/>
<organism evidence="1 2">
    <name type="scientific">Richelia sinica FACHB-800</name>
    <dbReference type="NCBI Taxonomy" id="1357546"/>
    <lineage>
        <taxon>Bacteria</taxon>
        <taxon>Bacillati</taxon>
        <taxon>Cyanobacteriota</taxon>
        <taxon>Cyanophyceae</taxon>
        <taxon>Nostocales</taxon>
        <taxon>Nostocaceae</taxon>
        <taxon>Richelia</taxon>
    </lineage>
</organism>
<accession>A0A975T9A1</accession>
<sequence length="35" mass="3964">MARTTDARGTVSREYIFWKLPKPTSKIASSLLPKL</sequence>
<protein>
    <submittedName>
        <fullName evidence="1">Uncharacterized protein</fullName>
    </submittedName>
</protein>
<name>A0A975T9A1_9NOST</name>
<keyword evidence="2" id="KW-1185">Reference proteome</keyword>
<dbReference type="KEGG" id="rsin:B6N60_02979"/>
<reference evidence="1" key="1">
    <citation type="submission" date="2017-04" db="EMBL/GenBank/DDBJ databases">
        <title>Genome deletions in a multicellular cyanobacterial endosymbiont for morphological adaptation in marine diatoms.</title>
        <authorList>
            <person name="Wang Y."/>
            <person name="Gao H."/>
            <person name="Li R."/>
            <person name="Xu X."/>
        </authorList>
    </citation>
    <scope>NUCLEOTIDE SEQUENCE</scope>
    <source>
        <strain evidence="1">FACHB 800</strain>
    </source>
</reference>
<dbReference type="AlphaFoldDB" id="A0A975T9A1"/>